<dbReference type="InterPro" id="IPR011332">
    <property type="entry name" value="Ribosomal_zn-bd"/>
</dbReference>
<dbReference type="GO" id="GO:0003735">
    <property type="term" value="F:structural constituent of ribosome"/>
    <property type="evidence" value="ECO:0007669"/>
    <property type="project" value="InterPro"/>
</dbReference>
<protein>
    <recommendedName>
        <fullName evidence="7">Large ribosomal subunit protein bL32m</fullName>
    </recommendedName>
</protein>
<evidence type="ECO:0000256" key="3">
    <source>
        <dbReference type="ARBA" id="ARBA00022946"/>
    </source>
</evidence>
<dbReference type="GO" id="GO:0006412">
    <property type="term" value="P:translation"/>
    <property type="evidence" value="ECO:0007669"/>
    <property type="project" value="InterPro"/>
</dbReference>
<proteinExistence type="inferred from homology"/>
<keyword evidence="4" id="KW-0689">Ribosomal protein</keyword>
<dbReference type="GeneID" id="73378794"/>
<dbReference type="Proteomes" id="UP001202479">
    <property type="component" value="Unassembled WGS sequence"/>
</dbReference>
<evidence type="ECO:0000313" key="9">
    <source>
        <dbReference type="EMBL" id="KAI3405958.1"/>
    </source>
</evidence>
<evidence type="ECO:0000256" key="5">
    <source>
        <dbReference type="ARBA" id="ARBA00023128"/>
    </source>
</evidence>
<keyword evidence="5" id="KW-0496">Mitochondrion</keyword>
<dbReference type="PANTHER" id="PTHR21026:SF2">
    <property type="entry name" value="LARGE RIBOSOMAL SUBUNIT PROTEIN BL32M"/>
    <property type="match status" value="1"/>
</dbReference>
<keyword evidence="6" id="KW-0687">Ribonucleoprotein</keyword>
<keyword evidence="10" id="KW-1185">Reference proteome</keyword>
<keyword evidence="3" id="KW-0809">Transit peptide</keyword>
<feature type="signal peptide" evidence="8">
    <location>
        <begin position="1"/>
        <end position="19"/>
    </location>
</feature>
<sequence>MSLALRFGLITSLHEAVFGALPKVPSITIRLGLSLPKPCQEHNHTHHGDSRLSELQEQLENGLLSPPPFMIDNGTILRAAPKKKSSYMRKRMKLYMPGNKQIKPLHNIVRCPACGSVKRSHFMCMSCFAEIKTFLKKLKRQDGLIKDPVDPQRDLNPVDERIVYPNKFLRVDERRLKKKDWIPKREEPLLFSKDQMIPQKRKKYF</sequence>
<evidence type="ECO:0000256" key="4">
    <source>
        <dbReference type="ARBA" id="ARBA00022980"/>
    </source>
</evidence>
<dbReference type="EMBL" id="JAHUZD010000026">
    <property type="protein sequence ID" value="KAI3405958.1"/>
    <property type="molecule type" value="Genomic_DNA"/>
</dbReference>
<dbReference type="InterPro" id="IPR051991">
    <property type="entry name" value="Mitoribosomal_protein_bL32"/>
</dbReference>
<reference evidence="9" key="1">
    <citation type="journal article" date="2022" name="DNA Res.">
        <title>Genome analysis of five recently described species of the CUG-Ser clade uncovers Candida theae as a new hybrid lineage with pathogenic potential in the Candida parapsilosis species complex.</title>
        <authorList>
            <person name="Mixao V."/>
            <person name="Del Olmo V."/>
            <person name="Hegedusova E."/>
            <person name="Saus E."/>
            <person name="Pryszcz L."/>
            <person name="Cillingova A."/>
            <person name="Nosek J."/>
            <person name="Gabaldon T."/>
        </authorList>
    </citation>
    <scope>NUCLEOTIDE SEQUENCE</scope>
    <source>
        <strain evidence="9">CBS 10844</strain>
    </source>
</reference>
<dbReference type="NCBIfam" id="TIGR01031">
    <property type="entry name" value="rpmF_bact"/>
    <property type="match status" value="1"/>
</dbReference>
<dbReference type="AlphaFoldDB" id="A0AAI9SZD6"/>
<dbReference type="Pfam" id="PF01783">
    <property type="entry name" value="Ribosomal_L32p"/>
    <property type="match status" value="1"/>
</dbReference>
<dbReference type="GO" id="GO:0005762">
    <property type="term" value="C:mitochondrial large ribosomal subunit"/>
    <property type="evidence" value="ECO:0007669"/>
    <property type="project" value="TreeGrafter"/>
</dbReference>
<accession>A0AAI9SZD6</accession>
<dbReference type="InterPro" id="IPR002677">
    <property type="entry name" value="Ribosomal_bL32"/>
</dbReference>
<keyword evidence="8" id="KW-0732">Signal</keyword>
<evidence type="ECO:0000256" key="6">
    <source>
        <dbReference type="ARBA" id="ARBA00023274"/>
    </source>
</evidence>
<evidence type="ECO:0000256" key="1">
    <source>
        <dbReference type="ARBA" id="ARBA00004173"/>
    </source>
</evidence>
<evidence type="ECO:0000313" key="10">
    <source>
        <dbReference type="Proteomes" id="UP001202479"/>
    </source>
</evidence>
<evidence type="ECO:0000256" key="7">
    <source>
        <dbReference type="ARBA" id="ARBA00039935"/>
    </source>
</evidence>
<dbReference type="PANTHER" id="PTHR21026">
    <property type="entry name" value="39S RIBOSOMAL PROTEIN L32, MITOCHONDRIAL"/>
    <property type="match status" value="1"/>
</dbReference>
<organism evidence="9 10">
    <name type="scientific">Candida oxycetoniae</name>
    <dbReference type="NCBI Taxonomy" id="497107"/>
    <lineage>
        <taxon>Eukaryota</taxon>
        <taxon>Fungi</taxon>
        <taxon>Dikarya</taxon>
        <taxon>Ascomycota</taxon>
        <taxon>Saccharomycotina</taxon>
        <taxon>Pichiomycetes</taxon>
        <taxon>Debaryomycetaceae</taxon>
        <taxon>Candida/Lodderomyces clade</taxon>
        <taxon>Candida</taxon>
    </lineage>
</organism>
<evidence type="ECO:0000256" key="8">
    <source>
        <dbReference type="SAM" id="SignalP"/>
    </source>
</evidence>
<feature type="chain" id="PRO_5042503332" description="Large ribosomal subunit protein bL32m" evidence="8">
    <location>
        <begin position="20"/>
        <end position="205"/>
    </location>
</feature>
<dbReference type="RefSeq" id="XP_049181703.1">
    <property type="nucleotide sequence ID" value="XM_049322272.1"/>
</dbReference>
<comment type="similarity">
    <text evidence="2">Belongs to the bacterial ribosomal protein bL32 family.</text>
</comment>
<comment type="caution">
    <text evidence="9">The sequence shown here is derived from an EMBL/GenBank/DDBJ whole genome shotgun (WGS) entry which is preliminary data.</text>
</comment>
<gene>
    <name evidence="9" type="ORF">KGF56_001177</name>
</gene>
<comment type="subcellular location">
    <subcellularLocation>
        <location evidence="1">Mitochondrion</location>
    </subcellularLocation>
</comment>
<name>A0AAI9SZD6_9ASCO</name>
<dbReference type="SUPFAM" id="SSF57829">
    <property type="entry name" value="Zn-binding ribosomal proteins"/>
    <property type="match status" value="1"/>
</dbReference>
<evidence type="ECO:0000256" key="2">
    <source>
        <dbReference type="ARBA" id="ARBA00008560"/>
    </source>
</evidence>